<comment type="caution">
    <text evidence="1">The sequence shown here is derived from an EMBL/GenBank/DDBJ whole genome shotgun (WGS) entry which is preliminary data.</text>
</comment>
<keyword evidence="2" id="KW-1185">Reference proteome</keyword>
<dbReference type="AlphaFoldDB" id="A0A9P4PXW1"/>
<reference evidence="1" key="1">
    <citation type="journal article" date="2020" name="Stud. Mycol.">
        <title>101 Dothideomycetes genomes: a test case for predicting lifestyles and emergence of pathogens.</title>
        <authorList>
            <person name="Haridas S."/>
            <person name="Albert R."/>
            <person name="Binder M."/>
            <person name="Bloem J."/>
            <person name="Labutti K."/>
            <person name="Salamov A."/>
            <person name="Andreopoulos B."/>
            <person name="Baker S."/>
            <person name="Barry K."/>
            <person name="Bills G."/>
            <person name="Bluhm B."/>
            <person name="Cannon C."/>
            <person name="Castanera R."/>
            <person name="Culley D."/>
            <person name="Daum C."/>
            <person name="Ezra D."/>
            <person name="Gonzalez J."/>
            <person name="Henrissat B."/>
            <person name="Kuo A."/>
            <person name="Liang C."/>
            <person name="Lipzen A."/>
            <person name="Lutzoni F."/>
            <person name="Magnuson J."/>
            <person name="Mondo S."/>
            <person name="Nolan M."/>
            <person name="Ohm R."/>
            <person name="Pangilinan J."/>
            <person name="Park H.-J."/>
            <person name="Ramirez L."/>
            <person name="Alfaro M."/>
            <person name="Sun H."/>
            <person name="Tritt A."/>
            <person name="Yoshinaga Y."/>
            <person name="Zwiers L.-H."/>
            <person name="Turgeon B."/>
            <person name="Goodwin S."/>
            <person name="Spatafora J."/>
            <person name="Crous P."/>
            <person name="Grigoriev I."/>
        </authorList>
    </citation>
    <scope>NUCLEOTIDE SEQUENCE</scope>
    <source>
        <strain evidence="1">CBS 116435</strain>
    </source>
</reference>
<gene>
    <name evidence="1" type="ORF">K431DRAFT_289895</name>
</gene>
<accession>A0A9P4PXW1</accession>
<organism evidence="1 2">
    <name type="scientific">Polychaeton citri CBS 116435</name>
    <dbReference type="NCBI Taxonomy" id="1314669"/>
    <lineage>
        <taxon>Eukaryota</taxon>
        <taxon>Fungi</taxon>
        <taxon>Dikarya</taxon>
        <taxon>Ascomycota</taxon>
        <taxon>Pezizomycotina</taxon>
        <taxon>Dothideomycetes</taxon>
        <taxon>Dothideomycetidae</taxon>
        <taxon>Capnodiales</taxon>
        <taxon>Capnodiaceae</taxon>
        <taxon>Polychaeton</taxon>
    </lineage>
</organism>
<name>A0A9P4PXW1_9PEZI</name>
<sequence>MGILLITNAAKGAPESTKENILETGAGLVQNFAPNKRLCAHLNAFSATVLSVPRGLSLATTARRILHPDANWKRWRALRCNQLCTQPLYTVMRVRPRSSPCDKGRS</sequence>
<evidence type="ECO:0000313" key="1">
    <source>
        <dbReference type="EMBL" id="KAF2715835.1"/>
    </source>
</evidence>
<dbReference type="EMBL" id="MU003997">
    <property type="protein sequence ID" value="KAF2715835.1"/>
    <property type="molecule type" value="Genomic_DNA"/>
</dbReference>
<protein>
    <submittedName>
        <fullName evidence="1">Uncharacterized protein</fullName>
    </submittedName>
</protein>
<dbReference type="Proteomes" id="UP000799441">
    <property type="component" value="Unassembled WGS sequence"/>
</dbReference>
<evidence type="ECO:0000313" key="2">
    <source>
        <dbReference type="Proteomes" id="UP000799441"/>
    </source>
</evidence>
<proteinExistence type="predicted"/>